<evidence type="ECO:0000256" key="1">
    <source>
        <dbReference type="SAM" id="Phobius"/>
    </source>
</evidence>
<comment type="caution">
    <text evidence="2">The sequence shown here is derived from an EMBL/GenBank/DDBJ whole genome shotgun (WGS) entry which is preliminary data.</text>
</comment>
<organism evidence="2 3">
    <name type="scientific">Arenimonas soli</name>
    <dbReference type="NCBI Taxonomy" id="2269504"/>
    <lineage>
        <taxon>Bacteria</taxon>
        <taxon>Pseudomonadati</taxon>
        <taxon>Pseudomonadota</taxon>
        <taxon>Gammaproteobacteria</taxon>
        <taxon>Lysobacterales</taxon>
        <taxon>Lysobacteraceae</taxon>
        <taxon>Arenimonas</taxon>
    </lineage>
</organism>
<proteinExistence type="predicted"/>
<dbReference type="RefSeq" id="WP_188663904.1">
    <property type="nucleotide sequence ID" value="NZ_BMKC01000002.1"/>
</dbReference>
<dbReference type="EMBL" id="BMKC01000002">
    <property type="protein sequence ID" value="GGA82333.1"/>
    <property type="molecule type" value="Genomic_DNA"/>
</dbReference>
<reference evidence="3" key="1">
    <citation type="journal article" date="2019" name="Int. J. Syst. Evol. Microbiol.">
        <title>The Global Catalogue of Microorganisms (GCM) 10K type strain sequencing project: providing services to taxonomists for standard genome sequencing and annotation.</title>
        <authorList>
            <consortium name="The Broad Institute Genomics Platform"/>
            <consortium name="The Broad Institute Genome Sequencing Center for Infectious Disease"/>
            <person name="Wu L."/>
            <person name="Ma J."/>
        </authorList>
    </citation>
    <scope>NUCLEOTIDE SEQUENCE [LARGE SCALE GENOMIC DNA]</scope>
    <source>
        <strain evidence="3">CGMCC 1.15905</strain>
    </source>
</reference>
<keyword evidence="1" id="KW-0812">Transmembrane</keyword>
<evidence type="ECO:0000313" key="3">
    <source>
        <dbReference type="Proteomes" id="UP000623419"/>
    </source>
</evidence>
<keyword evidence="1" id="KW-0472">Membrane</keyword>
<protein>
    <submittedName>
        <fullName evidence="2">Uncharacterized protein</fullName>
    </submittedName>
</protein>
<keyword evidence="1" id="KW-1133">Transmembrane helix</keyword>
<evidence type="ECO:0000313" key="2">
    <source>
        <dbReference type="EMBL" id="GGA82333.1"/>
    </source>
</evidence>
<name>A0ABQ1HLL2_9GAMM</name>
<keyword evidence="3" id="KW-1185">Reference proteome</keyword>
<gene>
    <name evidence="2" type="ORF">GCM10011521_20870</name>
</gene>
<sequence>MALARKVGAIEELEELCIRCLESGVLIAITLKSGKVYVGIPEAYSILDGEKKWIGIWPMASGYRDSEQGLVLKTYYQPHYELMERSGESCGPTLDDFRIVLPRSEVSSAQSFDLPTYARFGFGVPAAEGSALDGDGAASAQVTNLPDTLDQMDEIENDGSEIDNASELSAEIMPPEDAALLRIYFGFVVSFSMFVVLVSGTAVSAFFLAASLYCLVRLLQARDR</sequence>
<feature type="transmembrane region" description="Helical" evidence="1">
    <location>
        <begin position="183"/>
        <end position="216"/>
    </location>
</feature>
<dbReference type="Proteomes" id="UP000623419">
    <property type="component" value="Unassembled WGS sequence"/>
</dbReference>
<accession>A0ABQ1HLL2</accession>